<sequence length="118" mass="12314">MRSSLIAALMSVATLASAFTPVARDTQHLDVFVTEATQDSHAIQVVIGETKVCIGDNGFAPCQATKLSITPNDATVDLTKVVCNAFSDTGATYPLGTFGVYDELDFGAVTAVGSVVFH</sequence>
<dbReference type="InParanoid" id="A0A2J6TRI7"/>
<reference evidence="2 3" key="1">
    <citation type="submission" date="2016-04" db="EMBL/GenBank/DDBJ databases">
        <title>A degradative enzymes factory behind the ericoid mycorrhizal symbiosis.</title>
        <authorList>
            <consortium name="DOE Joint Genome Institute"/>
            <person name="Martino E."/>
            <person name="Morin E."/>
            <person name="Grelet G."/>
            <person name="Kuo A."/>
            <person name="Kohler A."/>
            <person name="Daghino S."/>
            <person name="Barry K."/>
            <person name="Choi C."/>
            <person name="Cichocki N."/>
            <person name="Clum A."/>
            <person name="Copeland A."/>
            <person name="Hainaut M."/>
            <person name="Haridas S."/>
            <person name="Labutti K."/>
            <person name="Lindquist E."/>
            <person name="Lipzen A."/>
            <person name="Khouja H.-R."/>
            <person name="Murat C."/>
            <person name="Ohm R."/>
            <person name="Olson A."/>
            <person name="Spatafora J."/>
            <person name="Veneault-Fourrey C."/>
            <person name="Henrissat B."/>
            <person name="Grigoriev I."/>
            <person name="Martin F."/>
            <person name="Perotto S."/>
        </authorList>
    </citation>
    <scope>NUCLEOTIDE SEQUENCE [LARGE SCALE GENOMIC DNA]</scope>
    <source>
        <strain evidence="2 3">E</strain>
    </source>
</reference>
<keyword evidence="1" id="KW-0732">Signal</keyword>
<keyword evidence="3" id="KW-1185">Reference proteome</keyword>
<dbReference type="RefSeq" id="XP_024742540.1">
    <property type="nucleotide sequence ID" value="XM_024882488.1"/>
</dbReference>
<proteinExistence type="predicted"/>
<gene>
    <name evidence="2" type="ORF">K444DRAFT_625185</name>
</gene>
<dbReference type="Proteomes" id="UP000235371">
    <property type="component" value="Unassembled WGS sequence"/>
</dbReference>
<evidence type="ECO:0000313" key="2">
    <source>
        <dbReference type="EMBL" id="PMD65636.1"/>
    </source>
</evidence>
<name>A0A2J6TRI7_9HELO</name>
<dbReference type="GeneID" id="36590565"/>
<protein>
    <submittedName>
        <fullName evidence="2">Uncharacterized protein</fullName>
    </submittedName>
</protein>
<evidence type="ECO:0000256" key="1">
    <source>
        <dbReference type="SAM" id="SignalP"/>
    </source>
</evidence>
<accession>A0A2J6TRI7</accession>
<feature type="chain" id="PRO_5014458499" evidence="1">
    <location>
        <begin position="19"/>
        <end position="118"/>
    </location>
</feature>
<dbReference type="OrthoDB" id="3550063at2759"/>
<dbReference type="AlphaFoldDB" id="A0A2J6TRI7"/>
<dbReference type="EMBL" id="KZ613746">
    <property type="protein sequence ID" value="PMD65636.1"/>
    <property type="molecule type" value="Genomic_DNA"/>
</dbReference>
<evidence type="ECO:0000313" key="3">
    <source>
        <dbReference type="Proteomes" id="UP000235371"/>
    </source>
</evidence>
<organism evidence="2 3">
    <name type="scientific">Hyaloscypha bicolor E</name>
    <dbReference type="NCBI Taxonomy" id="1095630"/>
    <lineage>
        <taxon>Eukaryota</taxon>
        <taxon>Fungi</taxon>
        <taxon>Dikarya</taxon>
        <taxon>Ascomycota</taxon>
        <taxon>Pezizomycotina</taxon>
        <taxon>Leotiomycetes</taxon>
        <taxon>Helotiales</taxon>
        <taxon>Hyaloscyphaceae</taxon>
        <taxon>Hyaloscypha</taxon>
        <taxon>Hyaloscypha bicolor</taxon>
    </lineage>
</organism>
<feature type="signal peptide" evidence="1">
    <location>
        <begin position="1"/>
        <end position="18"/>
    </location>
</feature>